<gene>
    <name evidence="1" type="ORF">KsCSTR_18210</name>
</gene>
<protein>
    <submittedName>
        <fullName evidence="1">Uncharacterized protein</fullName>
    </submittedName>
</protein>
<dbReference type="Proteomes" id="UP000501926">
    <property type="component" value="Chromosome"/>
</dbReference>
<dbReference type="EMBL" id="CP049055">
    <property type="protein sequence ID" value="QII11200.1"/>
    <property type="molecule type" value="Genomic_DNA"/>
</dbReference>
<dbReference type="RefSeq" id="WP_164994769.1">
    <property type="nucleotide sequence ID" value="NZ_CP049055.1"/>
</dbReference>
<reference evidence="1 2" key="1">
    <citation type="submission" date="2020-02" db="EMBL/GenBank/DDBJ databases">
        <title>Newly sequenced genome of strain CSTR1 showed variability in Candidatus Kuenenia stuttgartiensis genomes.</title>
        <authorList>
            <person name="Ding C."/>
            <person name="Adrian L."/>
        </authorList>
    </citation>
    <scope>NUCLEOTIDE SEQUENCE [LARGE SCALE GENOMIC DNA]</scope>
    <source>
        <strain evidence="1 2">CSTR1</strain>
    </source>
</reference>
<name>A0A6G7GNL7_KUEST</name>
<dbReference type="AlphaFoldDB" id="A0A6G7GNL7"/>
<evidence type="ECO:0000313" key="1">
    <source>
        <dbReference type="EMBL" id="QII11200.1"/>
    </source>
</evidence>
<proteinExistence type="predicted"/>
<evidence type="ECO:0000313" key="2">
    <source>
        <dbReference type="Proteomes" id="UP000501926"/>
    </source>
</evidence>
<sequence>MSRIEGVALHLEWARQAEKTGDYLRARIEYMKCVESVKQVNQAGEYEQEFQNAAREYEEFVTRDPIYAKLISVLIPFIKSNPGILQSEISKQFPNMDWSELYQYTREISREDISYALYFAAKQGKISRTKKGRSYELKV</sequence>
<organism evidence="1 2">
    <name type="scientific">Kuenenia stuttgartiensis</name>
    <dbReference type="NCBI Taxonomy" id="174633"/>
    <lineage>
        <taxon>Bacteria</taxon>
        <taxon>Pseudomonadati</taxon>
        <taxon>Planctomycetota</taxon>
        <taxon>Candidatus Brocadiia</taxon>
        <taxon>Candidatus Brocadiales</taxon>
        <taxon>Candidatus Brocadiaceae</taxon>
        <taxon>Candidatus Kuenenia</taxon>
    </lineage>
</organism>
<accession>A0A6G7GNL7</accession>